<dbReference type="InterPro" id="IPR014001">
    <property type="entry name" value="Helicase_ATP-bd"/>
</dbReference>
<keyword evidence="8" id="KW-0067">ATP-binding</keyword>
<dbReference type="GO" id="GO:0016787">
    <property type="term" value="F:hydrolase activity"/>
    <property type="evidence" value="ECO:0007669"/>
    <property type="project" value="UniProtKB-KW"/>
</dbReference>
<dbReference type="GO" id="GO:0005524">
    <property type="term" value="F:ATP binding"/>
    <property type="evidence" value="ECO:0007669"/>
    <property type="project" value="UniProtKB-KW"/>
</dbReference>
<dbReference type="InterPro" id="IPR013083">
    <property type="entry name" value="Znf_RING/FYVE/PHD"/>
</dbReference>
<evidence type="ECO:0000256" key="2">
    <source>
        <dbReference type="ARBA" id="ARBA00022723"/>
    </source>
</evidence>
<comment type="similarity">
    <text evidence="1">Belongs to the SNF2/RAD54 helicase family.</text>
</comment>
<dbReference type="SMART" id="SM00184">
    <property type="entry name" value="RING"/>
    <property type="match status" value="1"/>
</dbReference>
<evidence type="ECO:0000313" key="16">
    <source>
        <dbReference type="Proteomes" id="UP000703269"/>
    </source>
</evidence>
<feature type="domain" description="Helicase C-terminal" evidence="14">
    <location>
        <begin position="1123"/>
        <end position="1292"/>
    </location>
</feature>
<dbReference type="GO" id="GO:0008270">
    <property type="term" value="F:zinc ion binding"/>
    <property type="evidence" value="ECO:0007669"/>
    <property type="project" value="UniProtKB-KW"/>
</dbReference>
<dbReference type="EMBL" id="BPQB01000004">
    <property type="protein sequence ID" value="GJE86422.1"/>
    <property type="molecule type" value="Genomic_DNA"/>
</dbReference>
<dbReference type="Proteomes" id="UP000703269">
    <property type="component" value="Unassembled WGS sequence"/>
</dbReference>
<dbReference type="Pfam" id="PF13445">
    <property type="entry name" value="zf-RING_UBOX"/>
    <property type="match status" value="1"/>
</dbReference>
<gene>
    <name evidence="15" type="ORF">PsYK624_025020</name>
</gene>
<feature type="domain" description="Helicase ATP-binding" evidence="13">
    <location>
        <begin position="532"/>
        <end position="736"/>
    </location>
</feature>
<feature type="compositionally biased region" description="Basic and acidic residues" evidence="11">
    <location>
        <begin position="106"/>
        <end position="116"/>
    </location>
</feature>
<dbReference type="GO" id="GO:0005737">
    <property type="term" value="C:cytoplasm"/>
    <property type="evidence" value="ECO:0007669"/>
    <property type="project" value="TreeGrafter"/>
</dbReference>
<keyword evidence="10" id="KW-0175">Coiled coil</keyword>
<dbReference type="InterPro" id="IPR049730">
    <property type="entry name" value="SNF2/RAD54-like_C"/>
</dbReference>
<dbReference type="CDD" id="cd18793">
    <property type="entry name" value="SF2_C_SNF"/>
    <property type="match status" value="1"/>
</dbReference>
<dbReference type="PROSITE" id="PS00518">
    <property type="entry name" value="ZF_RING_1"/>
    <property type="match status" value="1"/>
</dbReference>
<feature type="coiled-coil region" evidence="10">
    <location>
        <begin position="285"/>
        <end position="329"/>
    </location>
</feature>
<evidence type="ECO:0000259" key="13">
    <source>
        <dbReference type="PROSITE" id="PS51192"/>
    </source>
</evidence>
<feature type="compositionally biased region" description="Acidic residues" evidence="11">
    <location>
        <begin position="1045"/>
        <end position="1067"/>
    </location>
</feature>
<dbReference type="SUPFAM" id="SSF57850">
    <property type="entry name" value="RING/U-box"/>
    <property type="match status" value="1"/>
</dbReference>
<dbReference type="CDD" id="cd18008">
    <property type="entry name" value="DEXDc_SHPRH-like"/>
    <property type="match status" value="1"/>
</dbReference>
<evidence type="ECO:0000256" key="1">
    <source>
        <dbReference type="ARBA" id="ARBA00007025"/>
    </source>
</evidence>
<feature type="compositionally biased region" description="Basic residues" evidence="11">
    <location>
        <begin position="1028"/>
        <end position="1040"/>
    </location>
</feature>
<sequence>MSGSNSPPDVQSVAETHVGTRFKRLHPLSFKAYCQELEKHISLYPNDTNFSATLKPGRDLGVVICLEAGCGSTHIPLIENVGSPTRCRELGVGSLSAYRAHIASSDAHRNARDARVRSGSVKVKHETSGGNTPNRAPHTPGSRRSALLDALDSKPSGKSPGTSSAAPHAGPGIVRARHQLSRSSSMSLSSPVKSEPMDAVIPRKRPSAAPLRTIKKEEPLSEALSTPSAKRLKSEAYSSPKLPLGLANRTPSFTGALPSQTSSNRMGDDEIAEIRLKIGDVQLSIAHVQANLDRAKRKLNKTKADMTRIVKLERELRDLLTQKADYTALLPNVSSSPRKPTVHQNYVQSAASGSNIQLPPAFHNPGFNNPLAQNSAPQPQVFHNPAFAQHNPFVAVAPRAPRPSVAPGSNFKVEEVVATTVPEMNGPDPTYDFQRMTAGLPGMRAALSDDERFDDDGDFFGRGKDGFYGPVAKADDIEKFLVNAGNAEQFDGNTSVEKALVKLGLPALYQPLPGMEVALMPHQAIGVAWMLDKEKGHEKGGCMADEMGLGKTVQMIAVIASNRSADPLRKTTLIVAPLALLDQWQGEIETKTNLGLTCLIYHGQNKPRTPEELRRYDIVLTTFQTLAHEWPDDEAEEKEKARKKRKKVKLGEFIVEDSDEDEKPGKRRGRKTNGPLIQGDWYRVVLDEAQNVRNRRTRVSRAVSKLHATYRWCLTGTPIINCLADAYGLLRFLQFRPWYDWSEFNSHISRLEKKRPELATQRLQAIFAAMLLRRKKDSVLDGKRLVELPQKDVVLQKLEFTKEERDVYQMVEARSQAIFNKFLRAGTVLKNYHQVLVLLLRLRQICSHPSLIQEEGVAYVANDNEEAGAKHNEVARAERIMGSEFVQRMQAKFKQVMLDRMAAEKASSDAVLEGDDFECPVCFDGYTDPIITSCGHSFCRDCITNVLNGAVREDAAEPTRYKADERPCPSCRGPIAADKIFSRTAFEPADDELAGAKQTPKKEEPVEIQLDDDIIMLDGKPERDAKPAKGRLIRKRKASRRVLDSDEEEDDDLSDFIVQSDEDEDEKDERATLKRRLKGKQRAIIISDDEDDDVIFGARQRLAPRSPGKEQIKLMSKFLPSTKMKHMMESLKQWAQEHPDEKTLIISQWTQCLQLVSNYLTENEIAHVKYQGDMSRNLRDKAVRSFMSKDKATVMLMSLKCGGVGLNLTRANRVINLDLGWSLAIEQQAYDRVHRLGQMRSVFVHRLVIQDTVEDRILALQERKKNLADGSLGEGAGKKLGRLSVKELANLFGLDHRGRLLP</sequence>
<feature type="domain" description="RING-type" evidence="12">
    <location>
        <begin position="919"/>
        <end position="972"/>
    </location>
</feature>
<feature type="compositionally biased region" description="Low complexity" evidence="11">
    <location>
        <begin position="181"/>
        <end position="194"/>
    </location>
</feature>
<keyword evidence="6" id="KW-0347">Helicase</keyword>
<dbReference type="InterPro" id="IPR027417">
    <property type="entry name" value="P-loop_NTPase"/>
</dbReference>
<dbReference type="InterPro" id="IPR001650">
    <property type="entry name" value="Helicase_C-like"/>
</dbReference>
<dbReference type="PANTHER" id="PTHR45626:SF16">
    <property type="entry name" value="ATP-DEPENDENT HELICASE ULS1"/>
    <property type="match status" value="1"/>
</dbReference>
<dbReference type="InterPro" id="IPR017907">
    <property type="entry name" value="Znf_RING_CS"/>
</dbReference>
<dbReference type="Pfam" id="PF00176">
    <property type="entry name" value="SNF2-rel_dom"/>
    <property type="match status" value="1"/>
</dbReference>
<keyword evidence="4 9" id="KW-0863">Zinc-finger</keyword>
<evidence type="ECO:0000313" key="15">
    <source>
        <dbReference type="EMBL" id="GJE86422.1"/>
    </source>
</evidence>
<dbReference type="PROSITE" id="PS51194">
    <property type="entry name" value="HELICASE_CTER"/>
    <property type="match status" value="1"/>
</dbReference>
<dbReference type="Gene3D" id="3.30.40.10">
    <property type="entry name" value="Zinc/RING finger domain, C3HC4 (zinc finger)"/>
    <property type="match status" value="1"/>
</dbReference>
<evidence type="ECO:0000259" key="12">
    <source>
        <dbReference type="PROSITE" id="PS50089"/>
    </source>
</evidence>
<dbReference type="InterPro" id="IPR000330">
    <property type="entry name" value="SNF2_N"/>
</dbReference>
<evidence type="ECO:0000259" key="14">
    <source>
        <dbReference type="PROSITE" id="PS51194"/>
    </source>
</evidence>
<dbReference type="InterPro" id="IPR001841">
    <property type="entry name" value="Znf_RING"/>
</dbReference>
<dbReference type="PROSITE" id="PS51192">
    <property type="entry name" value="HELICASE_ATP_BIND_1"/>
    <property type="match status" value="1"/>
</dbReference>
<dbReference type="InterPro" id="IPR050628">
    <property type="entry name" value="SNF2_RAD54_helicase_TF"/>
</dbReference>
<keyword evidence="3" id="KW-0547">Nucleotide-binding</keyword>
<evidence type="ECO:0000256" key="10">
    <source>
        <dbReference type="SAM" id="Coils"/>
    </source>
</evidence>
<dbReference type="OrthoDB" id="423559at2759"/>
<dbReference type="PROSITE" id="PS50089">
    <property type="entry name" value="ZF_RING_2"/>
    <property type="match status" value="1"/>
</dbReference>
<keyword evidence="16" id="KW-1185">Reference proteome</keyword>
<accession>A0A9P3G006</accession>
<keyword evidence="5" id="KW-0378">Hydrolase</keyword>
<dbReference type="SMART" id="SM00487">
    <property type="entry name" value="DEXDc"/>
    <property type="match status" value="1"/>
</dbReference>
<feature type="region of interest" description="Disordered" evidence="11">
    <location>
        <begin position="1012"/>
        <end position="1069"/>
    </location>
</feature>
<feature type="compositionally biased region" description="Low complexity" evidence="11">
    <location>
        <begin position="153"/>
        <end position="166"/>
    </location>
</feature>
<evidence type="ECO:0000256" key="8">
    <source>
        <dbReference type="ARBA" id="ARBA00022840"/>
    </source>
</evidence>
<keyword evidence="2" id="KW-0479">Metal-binding</keyword>
<dbReference type="InterPro" id="IPR038718">
    <property type="entry name" value="SNF2-like_sf"/>
</dbReference>
<evidence type="ECO:0000256" key="3">
    <source>
        <dbReference type="ARBA" id="ARBA00022741"/>
    </source>
</evidence>
<reference evidence="15 16" key="1">
    <citation type="submission" date="2021-08" db="EMBL/GenBank/DDBJ databases">
        <title>Draft Genome Sequence of Phanerochaete sordida strain YK-624.</title>
        <authorList>
            <person name="Mori T."/>
            <person name="Dohra H."/>
            <person name="Suzuki T."/>
            <person name="Kawagishi H."/>
            <person name="Hirai H."/>
        </authorList>
    </citation>
    <scope>NUCLEOTIDE SEQUENCE [LARGE SCALE GENOMIC DNA]</scope>
    <source>
        <strain evidence="15 16">YK-624</strain>
    </source>
</reference>
<dbReference type="PANTHER" id="PTHR45626">
    <property type="entry name" value="TRANSCRIPTION TERMINATION FACTOR 2-RELATED"/>
    <property type="match status" value="1"/>
</dbReference>
<keyword evidence="7" id="KW-0862">Zinc</keyword>
<dbReference type="InterPro" id="IPR027370">
    <property type="entry name" value="Znf-RING_euk"/>
</dbReference>
<name>A0A9P3G006_9APHY</name>
<dbReference type="SUPFAM" id="SSF52540">
    <property type="entry name" value="P-loop containing nucleoside triphosphate hydrolases"/>
    <property type="match status" value="2"/>
</dbReference>
<evidence type="ECO:0000256" key="6">
    <source>
        <dbReference type="ARBA" id="ARBA00022806"/>
    </source>
</evidence>
<evidence type="ECO:0000256" key="7">
    <source>
        <dbReference type="ARBA" id="ARBA00022833"/>
    </source>
</evidence>
<evidence type="ECO:0000256" key="4">
    <source>
        <dbReference type="ARBA" id="ARBA00022771"/>
    </source>
</evidence>
<dbReference type="Gene3D" id="3.40.50.300">
    <property type="entry name" value="P-loop containing nucleotide triphosphate hydrolases"/>
    <property type="match status" value="1"/>
</dbReference>
<dbReference type="GO" id="GO:0004386">
    <property type="term" value="F:helicase activity"/>
    <property type="evidence" value="ECO:0007669"/>
    <property type="project" value="UniProtKB-KW"/>
</dbReference>
<dbReference type="GO" id="GO:0000724">
    <property type="term" value="P:double-strand break repair via homologous recombination"/>
    <property type="evidence" value="ECO:0007669"/>
    <property type="project" value="TreeGrafter"/>
</dbReference>
<protein>
    <submittedName>
        <fullName evidence="15">Snf2 superfamily protein</fullName>
    </submittedName>
</protein>
<comment type="caution">
    <text evidence="15">The sequence shown here is derived from an EMBL/GenBank/DDBJ whole genome shotgun (WGS) entry which is preliminary data.</text>
</comment>
<organism evidence="15 16">
    <name type="scientific">Phanerochaete sordida</name>
    <dbReference type="NCBI Taxonomy" id="48140"/>
    <lineage>
        <taxon>Eukaryota</taxon>
        <taxon>Fungi</taxon>
        <taxon>Dikarya</taxon>
        <taxon>Basidiomycota</taxon>
        <taxon>Agaricomycotina</taxon>
        <taxon>Agaricomycetes</taxon>
        <taxon>Polyporales</taxon>
        <taxon>Phanerochaetaceae</taxon>
        <taxon>Phanerochaete</taxon>
    </lineage>
</organism>
<dbReference type="GO" id="GO:0005634">
    <property type="term" value="C:nucleus"/>
    <property type="evidence" value="ECO:0007669"/>
    <property type="project" value="TreeGrafter"/>
</dbReference>
<dbReference type="SMART" id="SM00490">
    <property type="entry name" value="HELICc"/>
    <property type="match status" value="1"/>
</dbReference>
<dbReference type="Gene3D" id="3.40.50.10810">
    <property type="entry name" value="Tandem AAA-ATPase domain"/>
    <property type="match status" value="1"/>
</dbReference>
<feature type="region of interest" description="Disordered" evidence="11">
    <location>
        <begin position="105"/>
        <end position="236"/>
    </location>
</feature>
<dbReference type="Pfam" id="PF00271">
    <property type="entry name" value="Helicase_C"/>
    <property type="match status" value="1"/>
</dbReference>
<evidence type="ECO:0000256" key="5">
    <source>
        <dbReference type="ARBA" id="ARBA00022801"/>
    </source>
</evidence>
<evidence type="ECO:0000256" key="9">
    <source>
        <dbReference type="PROSITE-ProRule" id="PRU00175"/>
    </source>
</evidence>
<proteinExistence type="inferred from homology"/>
<evidence type="ECO:0000256" key="11">
    <source>
        <dbReference type="SAM" id="MobiDB-lite"/>
    </source>
</evidence>
<dbReference type="GO" id="GO:0008094">
    <property type="term" value="F:ATP-dependent activity, acting on DNA"/>
    <property type="evidence" value="ECO:0007669"/>
    <property type="project" value="TreeGrafter"/>
</dbReference>